<dbReference type="PANTHER" id="PTHR34547">
    <property type="entry name" value="YACP-LIKE NYN DOMAIN PROTEIN"/>
    <property type="match status" value="1"/>
</dbReference>
<organism evidence="1 2">
    <name type="scientific">Pelodictyon phaeoclathratiforme (strain DSM 5477 / BU-1)</name>
    <dbReference type="NCBI Taxonomy" id="324925"/>
    <lineage>
        <taxon>Bacteria</taxon>
        <taxon>Pseudomonadati</taxon>
        <taxon>Chlorobiota</taxon>
        <taxon>Chlorobiia</taxon>
        <taxon>Chlorobiales</taxon>
        <taxon>Chlorobiaceae</taxon>
        <taxon>Chlorobium/Pelodictyon group</taxon>
        <taxon>Pelodictyon</taxon>
    </lineage>
</organism>
<evidence type="ECO:0000313" key="1">
    <source>
        <dbReference type="EMBL" id="ACF45046.1"/>
    </source>
</evidence>
<sequence length="176" mass="19893">MKRGAKEILIDGYNLIHKLHPSLTSASLDVLRKETETQLLCFQQKTECPITVVYDGKGSPRESACGAPLHIVFTSASKSADHWIIDYVKSLNTRVKKVTIVSSDDEIRRYATAFGATCVKSETFALQLNELTADAAVQDKSRHSLRMTVKEKKFNDKLLSEREVSRWMKLFAREKS</sequence>
<dbReference type="OrthoDB" id="594800at2"/>
<reference evidence="1 2" key="1">
    <citation type="submission" date="2008-06" db="EMBL/GenBank/DDBJ databases">
        <title>Complete sequence of Pelodictyon phaeoclathratiforme BU-1.</title>
        <authorList>
            <consortium name="US DOE Joint Genome Institute"/>
            <person name="Lucas S."/>
            <person name="Copeland A."/>
            <person name="Lapidus A."/>
            <person name="Glavina del Rio T."/>
            <person name="Dalin E."/>
            <person name="Tice H."/>
            <person name="Bruce D."/>
            <person name="Goodwin L."/>
            <person name="Pitluck S."/>
            <person name="Schmutz J."/>
            <person name="Larimer F."/>
            <person name="Land M."/>
            <person name="Hauser L."/>
            <person name="Kyrpides N."/>
            <person name="Mikhailova N."/>
            <person name="Liu Z."/>
            <person name="Li T."/>
            <person name="Zhao F."/>
            <person name="Overmann J."/>
            <person name="Bryant D.A."/>
            <person name="Richardson P."/>
        </authorList>
    </citation>
    <scope>NUCLEOTIDE SEQUENCE [LARGE SCALE GENOMIC DNA]</scope>
    <source>
        <strain evidence="2">DSM 5477 / BU-1</strain>
    </source>
</reference>
<evidence type="ECO:0008006" key="3">
    <source>
        <dbReference type="Google" id="ProtNLM"/>
    </source>
</evidence>
<protein>
    <recommendedName>
        <fullName evidence="3">YacP-like NYN domain protein</fullName>
    </recommendedName>
</protein>
<accession>B4SHF3</accession>
<name>B4SHF3_PELPB</name>
<dbReference type="EMBL" id="CP001110">
    <property type="protein sequence ID" value="ACF45046.1"/>
    <property type="molecule type" value="Genomic_DNA"/>
</dbReference>
<dbReference type="HOGENOM" id="CLU_133121_0_0_10"/>
<dbReference type="STRING" id="324925.Ppha_2903"/>
<keyword evidence="2" id="KW-1185">Reference proteome</keyword>
<dbReference type="eggNOG" id="COG3688">
    <property type="taxonomic scope" value="Bacteria"/>
</dbReference>
<proteinExistence type="predicted"/>
<dbReference type="InterPro" id="IPR010298">
    <property type="entry name" value="YacP-like"/>
</dbReference>
<dbReference type="AlphaFoldDB" id="B4SHF3"/>
<dbReference type="PANTHER" id="PTHR34547:SF1">
    <property type="entry name" value="YACP-LIKE NYN DOMAIN PROTEIN"/>
    <property type="match status" value="1"/>
</dbReference>
<dbReference type="Pfam" id="PF05991">
    <property type="entry name" value="NYN_YacP"/>
    <property type="match status" value="1"/>
</dbReference>
<gene>
    <name evidence="1" type="ordered locus">Ppha_2903</name>
</gene>
<evidence type="ECO:0000313" key="2">
    <source>
        <dbReference type="Proteomes" id="UP000002724"/>
    </source>
</evidence>
<dbReference type="Proteomes" id="UP000002724">
    <property type="component" value="Chromosome"/>
</dbReference>
<dbReference type="KEGG" id="pph:Ppha_2903"/>